<dbReference type="InterPro" id="IPR016024">
    <property type="entry name" value="ARM-type_fold"/>
</dbReference>
<evidence type="ECO:0000313" key="3">
    <source>
        <dbReference type="EMBL" id="QHT76336.1"/>
    </source>
</evidence>
<dbReference type="Gene3D" id="1.25.10.10">
    <property type="entry name" value="Leucine-rich Repeat Variant"/>
    <property type="match status" value="1"/>
</dbReference>
<name>A0A6C0H7Z3_9ZZZZ</name>
<evidence type="ECO:0008006" key="4">
    <source>
        <dbReference type="Google" id="ProtNLM"/>
    </source>
</evidence>
<dbReference type="EMBL" id="MN739896">
    <property type="protein sequence ID" value="QHT76336.1"/>
    <property type="molecule type" value="Genomic_DNA"/>
</dbReference>
<dbReference type="AlphaFoldDB" id="A0A6C0H7Z3"/>
<feature type="transmembrane region" description="Helical" evidence="2">
    <location>
        <begin position="72"/>
        <end position="92"/>
    </location>
</feature>
<dbReference type="GO" id="GO:0003723">
    <property type="term" value="F:RNA binding"/>
    <property type="evidence" value="ECO:0007669"/>
    <property type="project" value="InterPro"/>
</dbReference>
<dbReference type="InterPro" id="IPR001313">
    <property type="entry name" value="Pumilio_RNA-bd_rpt"/>
</dbReference>
<feature type="transmembrane region" description="Helical" evidence="2">
    <location>
        <begin position="292"/>
        <end position="311"/>
    </location>
</feature>
<dbReference type="InterPro" id="IPR011989">
    <property type="entry name" value="ARM-like"/>
</dbReference>
<accession>A0A6C0H7Z3</accession>
<protein>
    <recommendedName>
        <fullName evidence="4">PUM-HD domain-containing protein</fullName>
    </recommendedName>
</protein>
<keyword evidence="2" id="KW-1133">Transmembrane helix</keyword>
<dbReference type="SUPFAM" id="SSF48371">
    <property type="entry name" value="ARM repeat"/>
    <property type="match status" value="1"/>
</dbReference>
<keyword evidence="2" id="KW-0812">Transmembrane</keyword>
<keyword evidence="2" id="KW-0472">Membrane</keyword>
<evidence type="ECO:0000256" key="1">
    <source>
        <dbReference type="ARBA" id="ARBA00022737"/>
    </source>
</evidence>
<proteinExistence type="predicted"/>
<sequence>MLQWNYYLAWNNQLLQMEYEEQLCICKKHSKHLYMKFIILIYNTYNNNTNIYYLLNELSILDNINQNNHYYFINYIILLLINNRALRIINIITNNIYDYSRDQYKYPIIIYLLQFSIFHNIIFKELQLYIIELSKDSIGSKILHYMLEILDINKINYIINILNNYFSKGYKYIYTNYIYQIIIQLYPQNKKYYLYHILNNFIEISTNQYGCIIVYILLEDETIYLHIITNIIIHFNNLYLNKYSFYIILKSIDYITPEYTKQLFNILFNNIILYSIDKYGLRIIKKLINKKLILFNDIYTYNNIIIILNYYKNNYNKNKNFSIIPYILKNSNYYN</sequence>
<organism evidence="3">
    <name type="scientific">viral metagenome</name>
    <dbReference type="NCBI Taxonomy" id="1070528"/>
    <lineage>
        <taxon>unclassified sequences</taxon>
        <taxon>metagenomes</taxon>
        <taxon>organismal metagenomes</taxon>
    </lineage>
</organism>
<dbReference type="Pfam" id="PF00806">
    <property type="entry name" value="PUF"/>
    <property type="match status" value="1"/>
</dbReference>
<feature type="transmembrane region" description="Helical" evidence="2">
    <location>
        <begin position="223"/>
        <end position="240"/>
    </location>
</feature>
<keyword evidence="1" id="KW-0677">Repeat</keyword>
<dbReference type="PROSITE" id="PS50302">
    <property type="entry name" value="PUM"/>
    <property type="match status" value="1"/>
</dbReference>
<feature type="transmembrane region" description="Helical" evidence="2">
    <location>
        <begin position="193"/>
        <end position="217"/>
    </location>
</feature>
<evidence type="ECO:0000256" key="2">
    <source>
        <dbReference type="SAM" id="Phobius"/>
    </source>
</evidence>
<dbReference type="SMART" id="SM00025">
    <property type="entry name" value="Pumilio"/>
    <property type="match status" value="4"/>
</dbReference>
<reference evidence="3" key="1">
    <citation type="journal article" date="2020" name="Nature">
        <title>Giant virus diversity and host interactions through global metagenomics.</title>
        <authorList>
            <person name="Schulz F."/>
            <person name="Roux S."/>
            <person name="Paez-Espino D."/>
            <person name="Jungbluth S."/>
            <person name="Walsh D.A."/>
            <person name="Denef V.J."/>
            <person name="McMahon K.D."/>
            <person name="Konstantinidis K.T."/>
            <person name="Eloe-Fadrosh E.A."/>
            <person name="Kyrpides N.C."/>
            <person name="Woyke T."/>
        </authorList>
    </citation>
    <scope>NUCLEOTIDE SEQUENCE</scope>
    <source>
        <strain evidence="3">GVMAG-M-3300023179-82</strain>
    </source>
</reference>
<feature type="transmembrane region" description="Helical" evidence="2">
    <location>
        <begin position="104"/>
        <end position="123"/>
    </location>
</feature>